<evidence type="ECO:0000313" key="9">
    <source>
        <dbReference type="Proteomes" id="UP000215374"/>
    </source>
</evidence>
<evidence type="ECO:0000256" key="2">
    <source>
        <dbReference type="ARBA" id="ARBA00022908"/>
    </source>
</evidence>
<dbReference type="SUPFAM" id="SSF56349">
    <property type="entry name" value="DNA breaking-rejoining enzymes"/>
    <property type="match status" value="1"/>
</dbReference>
<dbReference type="EMBL" id="CP009211">
    <property type="protein sequence ID" value="AIJ33433.1"/>
    <property type="molecule type" value="Genomic_DNA"/>
</dbReference>
<evidence type="ECO:0000256" key="3">
    <source>
        <dbReference type="ARBA" id="ARBA00023125"/>
    </source>
</evidence>
<protein>
    <submittedName>
        <fullName evidence="6 7">Integrase</fullName>
    </submittedName>
</protein>
<name>A0A076NJ12_9CORY</name>
<dbReference type="Pfam" id="PF00589">
    <property type="entry name" value="Phage_integrase"/>
    <property type="match status" value="1"/>
</dbReference>
<dbReference type="InterPro" id="IPR011010">
    <property type="entry name" value="DNA_brk_join_enz"/>
</dbReference>
<dbReference type="GO" id="GO:0006310">
    <property type="term" value="P:DNA recombination"/>
    <property type="evidence" value="ECO:0007669"/>
    <property type="project" value="UniProtKB-KW"/>
</dbReference>
<dbReference type="Proteomes" id="UP000215374">
    <property type="component" value="Chromosome 1"/>
</dbReference>
<evidence type="ECO:0000313" key="8">
    <source>
        <dbReference type="Proteomes" id="UP000028780"/>
    </source>
</evidence>
<gene>
    <name evidence="7" type="primary">int8</name>
    <name evidence="6" type="ORF">CIMIT_05530</name>
    <name evidence="7" type="ORF">SAMEA4535761_01172</name>
</gene>
<reference evidence="6 8" key="1">
    <citation type="submission" date="2014-08" db="EMBL/GenBank/DDBJ databases">
        <title>Complete genome sequence of Corynebacterium imitans DSM 44264, isolated from a five-month-old boy with suspected pharyngeal diphtheria.</title>
        <authorList>
            <person name="Mollmann S."/>
            <person name="Albersmeier A."/>
            <person name="Ruckert C."/>
            <person name="Tauch A."/>
        </authorList>
    </citation>
    <scope>NUCLEOTIDE SEQUENCE [LARGE SCALE GENOMIC DNA]</scope>
    <source>
        <strain evidence="6 8">DSM 44264</strain>
    </source>
</reference>
<dbReference type="OrthoDB" id="1822491at2"/>
<dbReference type="RefSeq" id="WP_038590234.1">
    <property type="nucleotide sequence ID" value="NZ_CP009211.1"/>
</dbReference>
<dbReference type="eggNOG" id="COG0582">
    <property type="taxonomic scope" value="Bacteria"/>
</dbReference>
<dbReference type="CDD" id="cd01189">
    <property type="entry name" value="INT_ICEBs1_C_like"/>
    <property type="match status" value="1"/>
</dbReference>
<dbReference type="Gene3D" id="1.10.443.10">
    <property type="entry name" value="Intergrase catalytic core"/>
    <property type="match status" value="1"/>
</dbReference>
<dbReference type="InterPro" id="IPR010998">
    <property type="entry name" value="Integrase_recombinase_N"/>
</dbReference>
<keyword evidence="2" id="KW-0229">DNA integration</keyword>
<proteinExistence type="inferred from homology"/>
<evidence type="ECO:0000313" key="6">
    <source>
        <dbReference type="EMBL" id="AIJ33433.1"/>
    </source>
</evidence>
<dbReference type="EMBL" id="LT906467">
    <property type="protein sequence ID" value="SNV69680.1"/>
    <property type="molecule type" value="Genomic_DNA"/>
</dbReference>
<keyword evidence="4" id="KW-0233">DNA recombination</keyword>
<dbReference type="InterPro" id="IPR050808">
    <property type="entry name" value="Phage_Integrase"/>
</dbReference>
<dbReference type="STRING" id="156978.CIMIT_05530"/>
<comment type="similarity">
    <text evidence="1">Belongs to the 'phage' integrase family.</text>
</comment>
<evidence type="ECO:0000313" key="7">
    <source>
        <dbReference type="EMBL" id="SNV69680.1"/>
    </source>
</evidence>
<keyword evidence="3" id="KW-0238">DNA-binding</keyword>
<dbReference type="Gene3D" id="1.10.150.130">
    <property type="match status" value="1"/>
</dbReference>
<dbReference type="PANTHER" id="PTHR30629:SF2">
    <property type="entry name" value="PROPHAGE INTEGRASE INTS-RELATED"/>
    <property type="match status" value="1"/>
</dbReference>
<dbReference type="AlphaFoldDB" id="A0A076NJ12"/>
<dbReference type="PROSITE" id="PS51898">
    <property type="entry name" value="TYR_RECOMBINASE"/>
    <property type="match status" value="1"/>
</dbReference>
<dbReference type="GO" id="GO:0015074">
    <property type="term" value="P:DNA integration"/>
    <property type="evidence" value="ECO:0007669"/>
    <property type="project" value="UniProtKB-KW"/>
</dbReference>
<evidence type="ECO:0000259" key="5">
    <source>
        <dbReference type="PROSITE" id="PS51898"/>
    </source>
</evidence>
<dbReference type="KEGG" id="cii:CIMIT_05530"/>
<feature type="domain" description="Tyr recombinase" evidence="5">
    <location>
        <begin position="161"/>
        <end position="348"/>
    </location>
</feature>
<dbReference type="InterPro" id="IPR002104">
    <property type="entry name" value="Integrase_catalytic"/>
</dbReference>
<keyword evidence="8" id="KW-1185">Reference proteome</keyword>
<dbReference type="InterPro" id="IPR013762">
    <property type="entry name" value="Integrase-like_cat_sf"/>
</dbReference>
<dbReference type="Proteomes" id="UP000028780">
    <property type="component" value="Chromosome"/>
</dbReference>
<reference evidence="7 9" key="2">
    <citation type="submission" date="2017-06" db="EMBL/GenBank/DDBJ databases">
        <authorList>
            <consortium name="Pathogen Informatics"/>
        </authorList>
    </citation>
    <scope>NUCLEOTIDE SEQUENCE [LARGE SCALE GENOMIC DNA]</scope>
    <source>
        <strain evidence="7 9">NCTC13015</strain>
    </source>
</reference>
<organism evidence="6 8">
    <name type="scientific">Corynebacterium imitans</name>
    <dbReference type="NCBI Taxonomy" id="156978"/>
    <lineage>
        <taxon>Bacteria</taxon>
        <taxon>Bacillati</taxon>
        <taxon>Actinomycetota</taxon>
        <taxon>Actinomycetes</taxon>
        <taxon>Mycobacteriales</taxon>
        <taxon>Corynebacteriaceae</taxon>
        <taxon>Corynebacterium</taxon>
    </lineage>
</organism>
<accession>A0A076NJ12</accession>
<evidence type="ECO:0000256" key="4">
    <source>
        <dbReference type="ARBA" id="ARBA00023172"/>
    </source>
</evidence>
<dbReference type="PANTHER" id="PTHR30629">
    <property type="entry name" value="PROPHAGE INTEGRASE"/>
    <property type="match status" value="1"/>
</dbReference>
<evidence type="ECO:0000256" key="1">
    <source>
        <dbReference type="ARBA" id="ARBA00008857"/>
    </source>
</evidence>
<dbReference type="HOGENOM" id="CLU_027562_17_5_11"/>
<sequence>MASITPYKTKKGKRWRVQYRDPTGKVRSKRGFTRKSDAQTWADKNAVAVADGDWVSHAEKQRTITEYGVLWSKRVDKLAPSTQKVYKPAWRLHVEPVWGSRAVSAIRPSQVQAWVDDATLGAVSVRRNVDVLAQILDLAQRDGIIKTNPARGLKLPRRPLSKQVYLTPGQLADLAAEASRPEIIWLLGTVGLRWGEAAGLRVKHVNVLRSRLTIEENAVTVKNEVIVGAPKDHEVREVAVPRFVMDMLAERCEGKLPEAWLWERPGGGPLKLPGAKSWFSGAVDRCMAADSDFPRITPHGLRHVAAGLMISAGANVLAVSRQLGHADPSITLRVYAALFDDDLDAVSSAVENVVKLQSKGA</sequence>
<dbReference type="GO" id="GO:0003677">
    <property type="term" value="F:DNA binding"/>
    <property type="evidence" value="ECO:0007669"/>
    <property type="project" value="UniProtKB-KW"/>
</dbReference>